<sequence>MRTAHTSTPQNSDVLKGRSHAPADVTIVTSAACHLCEDAVTELAGRRHELTLTVIAADTPDGLELVQRHRPVMFPLVLIDGAFLSSGRLPRRKLDKTLAARTRQAVSS</sequence>
<reference evidence="1 2" key="1">
    <citation type="journal article" date="2010" name="Stand. Genomic Sci.">
        <title>Complete genome sequence of Intrasporangium calvum type strain (7 KIP).</title>
        <authorList>
            <person name="Del Rio T.G."/>
            <person name="Chertkov O."/>
            <person name="Yasawong M."/>
            <person name="Lucas S."/>
            <person name="Deshpande S."/>
            <person name="Cheng J.F."/>
            <person name="Detter C."/>
            <person name="Tapia R."/>
            <person name="Han C."/>
            <person name="Goodwin L."/>
            <person name="Pitluck S."/>
            <person name="Liolios K."/>
            <person name="Ivanova N."/>
            <person name="Mavromatis K."/>
            <person name="Pati A."/>
            <person name="Chen A."/>
            <person name="Palaniappan K."/>
            <person name="Land M."/>
            <person name="Hauser L."/>
            <person name="Chang Y.J."/>
            <person name="Jeffries C.D."/>
            <person name="Rohde M."/>
            <person name="Pukall R."/>
            <person name="Sikorski J."/>
            <person name="Goker M."/>
            <person name="Woyke T."/>
            <person name="Bristow J."/>
            <person name="Eisen J.A."/>
            <person name="Markowitz V."/>
            <person name="Hugenholtz P."/>
            <person name="Kyrpides N.C."/>
            <person name="Klenk H.P."/>
            <person name="Lapidus A."/>
        </authorList>
    </citation>
    <scope>NUCLEOTIDE SEQUENCE [LARGE SCALE GENOMIC DNA]</scope>
    <source>
        <strain evidence="2">ATCC 23552 / DSM 43043 / JCM 3097 / NBRC 12989 / 7 KIP</strain>
    </source>
</reference>
<organism evidence="1 2">
    <name type="scientific">Intrasporangium calvum (strain ATCC 23552 / DSM 43043 / JCM 3097 / NBRC 12989 / NCIMB 10167 / NRRL B-3866 / 7 KIP)</name>
    <dbReference type="NCBI Taxonomy" id="710696"/>
    <lineage>
        <taxon>Bacteria</taxon>
        <taxon>Bacillati</taxon>
        <taxon>Actinomycetota</taxon>
        <taxon>Actinomycetes</taxon>
        <taxon>Micrococcales</taxon>
        <taxon>Intrasporangiaceae</taxon>
        <taxon>Intrasporangium</taxon>
    </lineage>
</organism>
<gene>
    <name evidence="1" type="ordered locus">Intca_2989</name>
</gene>
<dbReference type="Gene3D" id="3.40.30.10">
    <property type="entry name" value="Glutaredoxin"/>
    <property type="match status" value="1"/>
</dbReference>
<dbReference type="AlphaFoldDB" id="E6SBF2"/>
<evidence type="ECO:0000313" key="1">
    <source>
        <dbReference type="EMBL" id="ADU49480.1"/>
    </source>
</evidence>
<dbReference type="InterPro" id="IPR036249">
    <property type="entry name" value="Thioredoxin-like_sf"/>
</dbReference>
<dbReference type="STRING" id="710696.Intca_2989"/>
<dbReference type="HOGENOM" id="CLU_174750_0_0_11"/>
<dbReference type="EMBL" id="CP002343">
    <property type="protein sequence ID" value="ADU49480.1"/>
    <property type="molecule type" value="Genomic_DNA"/>
</dbReference>
<dbReference type="RefSeq" id="WP_013493792.1">
    <property type="nucleotide sequence ID" value="NC_014830.1"/>
</dbReference>
<dbReference type="KEGG" id="ica:Intca_2989"/>
<accession>E6SBF2</accession>
<keyword evidence="2" id="KW-1185">Reference proteome</keyword>
<dbReference type="SUPFAM" id="SSF52833">
    <property type="entry name" value="Thioredoxin-like"/>
    <property type="match status" value="1"/>
</dbReference>
<name>E6SBF2_INTC7</name>
<dbReference type="eggNOG" id="COG0695">
    <property type="taxonomic scope" value="Bacteria"/>
</dbReference>
<evidence type="ECO:0000313" key="2">
    <source>
        <dbReference type="Proteomes" id="UP000008914"/>
    </source>
</evidence>
<protein>
    <submittedName>
        <fullName evidence="1">Glutaredoxin 2</fullName>
    </submittedName>
</protein>
<dbReference type="Proteomes" id="UP000008914">
    <property type="component" value="Chromosome"/>
</dbReference>
<proteinExistence type="predicted"/>